<organism evidence="2 3">
    <name type="scientific">Mongoliitalea lutea</name>
    <dbReference type="NCBI Taxonomy" id="849756"/>
    <lineage>
        <taxon>Bacteria</taxon>
        <taxon>Pseudomonadati</taxon>
        <taxon>Bacteroidota</taxon>
        <taxon>Cytophagia</taxon>
        <taxon>Cytophagales</taxon>
        <taxon>Cyclobacteriaceae</taxon>
        <taxon>Mongoliitalea</taxon>
    </lineage>
</organism>
<dbReference type="PANTHER" id="PTHR46825:SF9">
    <property type="entry name" value="BETA-LACTAMASE-RELATED DOMAIN-CONTAINING PROTEIN"/>
    <property type="match status" value="1"/>
</dbReference>
<protein>
    <recommendedName>
        <fullName evidence="1">Beta-lactamase-related domain-containing protein</fullName>
    </recommendedName>
</protein>
<dbReference type="PANTHER" id="PTHR46825">
    <property type="entry name" value="D-ALANYL-D-ALANINE-CARBOXYPEPTIDASE/ENDOPEPTIDASE AMPH"/>
    <property type="match status" value="1"/>
</dbReference>
<reference evidence="2" key="1">
    <citation type="journal article" date="2014" name="Int. J. Syst. Evol. Microbiol.">
        <title>Complete genome sequence of Corynebacterium casei LMG S-19264T (=DSM 44701T), isolated from a smear-ripened cheese.</title>
        <authorList>
            <consortium name="US DOE Joint Genome Institute (JGI-PGF)"/>
            <person name="Walter F."/>
            <person name="Albersmeier A."/>
            <person name="Kalinowski J."/>
            <person name="Ruckert C."/>
        </authorList>
    </citation>
    <scope>NUCLEOTIDE SEQUENCE</scope>
    <source>
        <strain evidence="2">KCTC 23224</strain>
    </source>
</reference>
<proteinExistence type="predicted"/>
<dbReference type="Pfam" id="PF00144">
    <property type="entry name" value="Beta-lactamase"/>
    <property type="match status" value="1"/>
</dbReference>
<accession>A0A8J3CX52</accession>
<gene>
    <name evidence="2" type="ORF">GCM10008106_11540</name>
</gene>
<dbReference type="EMBL" id="BMYF01000005">
    <property type="protein sequence ID" value="GHB32252.1"/>
    <property type="molecule type" value="Genomic_DNA"/>
</dbReference>
<dbReference type="InterPro" id="IPR001466">
    <property type="entry name" value="Beta-lactam-related"/>
</dbReference>
<evidence type="ECO:0000259" key="1">
    <source>
        <dbReference type="Pfam" id="PF00144"/>
    </source>
</evidence>
<dbReference type="InterPro" id="IPR050491">
    <property type="entry name" value="AmpC-like"/>
</dbReference>
<evidence type="ECO:0000313" key="2">
    <source>
        <dbReference type="EMBL" id="GHB32252.1"/>
    </source>
</evidence>
<dbReference type="SUPFAM" id="SSF56601">
    <property type="entry name" value="beta-lactamase/transpeptidase-like"/>
    <property type="match status" value="1"/>
</dbReference>
<evidence type="ECO:0000313" key="3">
    <source>
        <dbReference type="Proteomes" id="UP000642809"/>
    </source>
</evidence>
<comment type="caution">
    <text evidence="2">The sequence shown here is derived from an EMBL/GenBank/DDBJ whole genome shotgun (WGS) entry which is preliminary data.</text>
</comment>
<dbReference type="Gene3D" id="3.40.710.10">
    <property type="entry name" value="DD-peptidase/beta-lactamase superfamily"/>
    <property type="match status" value="1"/>
</dbReference>
<sequence length="416" mass="46917">MKRSLLFIAATILFVLGGFISYNHFSWKKLPNFESSGFEEIFDEIYTKQGKESSKTLRELVSTLKVPSASAAVAVNGQLVWVGTYGFADIEKQTKVSPLTLYRIGSTSKALTSVAVMKLVQDEKLDLDVPISTIIQNYPEKQWSFSTRHLLSHTAGLPDYEDLGIKGLYYSMLNFKQFSSVEESLALFQNIPLLFEPGTGFKYNSFGPVLASRVVEISSGMSFEEFMNKYIFQPSGMKNTYLEKGKNNPASIAKFYETDNQGSYRNWHTFGFPKQIQNLSYKWAGGGMLSTPTDLVLLGNRLLTDNEFIGEDIKGIFFTPQLLNNGEVNIQNYALGWRLNQSYTSKHFKNRTVTMMVHHAGISKGSMNFLCLFPKENIVINVSTNGRSEDIDFSHFWDFTMQLVAPFVDGLHSEGM</sequence>
<feature type="domain" description="Beta-lactamase-related" evidence="1">
    <location>
        <begin position="56"/>
        <end position="389"/>
    </location>
</feature>
<name>A0A8J3CX52_9BACT</name>
<reference evidence="2" key="2">
    <citation type="submission" date="2020-09" db="EMBL/GenBank/DDBJ databases">
        <authorList>
            <person name="Sun Q."/>
            <person name="Kim S."/>
        </authorList>
    </citation>
    <scope>NUCLEOTIDE SEQUENCE</scope>
    <source>
        <strain evidence="2">KCTC 23224</strain>
    </source>
</reference>
<dbReference type="RefSeq" id="WP_189579524.1">
    <property type="nucleotide sequence ID" value="NZ_BMYF01000005.1"/>
</dbReference>
<dbReference type="Proteomes" id="UP000642809">
    <property type="component" value="Unassembled WGS sequence"/>
</dbReference>
<dbReference type="AlphaFoldDB" id="A0A8J3CX52"/>
<dbReference type="InterPro" id="IPR012338">
    <property type="entry name" value="Beta-lactam/transpept-like"/>
</dbReference>
<keyword evidence="3" id="KW-1185">Reference proteome</keyword>